<dbReference type="GO" id="GO:0017110">
    <property type="term" value="F:nucleoside diphosphate phosphatase activity"/>
    <property type="evidence" value="ECO:0007669"/>
    <property type="project" value="InterPro"/>
</dbReference>
<evidence type="ECO:0000256" key="1">
    <source>
        <dbReference type="ARBA" id="ARBA00007608"/>
    </source>
</evidence>
<keyword evidence="7" id="KW-1185">Reference proteome</keyword>
<comment type="caution">
    <text evidence="6">The sequence shown here is derived from an EMBL/GenBank/DDBJ whole genome shotgun (WGS) entry which is preliminary data.</text>
</comment>
<dbReference type="RefSeq" id="WP_087506522.1">
    <property type="nucleotide sequence ID" value="NZ_BMDX01000003.1"/>
</dbReference>
<sequence>MTERYRPNTTVAWVIESPEGFLFVEENIHGNMQFNQPAGHIEAGETLIEAAKRELHEETSLQLEPEGLVGIYQFPNQSGKVVYLRFCFYAKLAESPALLPIDPAIHACHWLSRDDIAKRSLRSQFVLTCTDDYIAGKRFSLDLLHCQLH</sequence>
<reference evidence="7" key="1">
    <citation type="journal article" date="2019" name="Int. J. Syst. Evol. Microbiol.">
        <title>The Global Catalogue of Microorganisms (GCM) 10K type strain sequencing project: providing services to taxonomists for standard genome sequencing and annotation.</title>
        <authorList>
            <consortium name="The Broad Institute Genomics Platform"/>
            <consortium name="The Broad Institute Genome Sequencing Center for Infectious Disease"/>
            <person name="Wu L."/>
            <person name="Ma J."/>
        </authorList>
    </citation>
    <scope>NUCLEOTIDE SEQUENCE [LARGE SCALE GENOMIC DNA]</scope>
    <source>
        <strain evidence="7">CGMCC 1.10130</strain>
    </source>
</reference>
<dbReference type="EC" id="3.6.1.-" evidence="4"/>
<dbReference type="PANTHER" id="PTHR43222:SF11">
    <property type="entry name" value="PHOSPHATASE NUDJ"/>
    <property type="match status" value="1"/>
</dbReference>
<comment type="subunit">
    <text evidence="2 4">Monomer.</text>
</comment>
<evidence type="ECO:0000313" key="6">
    <source>
        <dbReference type="EMBL" id="GGA68625.1"/>
    </source>
</evidence>
<accession>A0A8J2XNH6</accession>
<evidence type="ECO:0000259" key="5">
    <source>
        <dbReference type="PROSITE" id="PS51462"/>
    </source>
</evidence>
<evidence type="ECO:0000313" key="7">
    <source>
        <dbReference type="Proteomes" id="UP000619743"/>
    </source>
</evidence>
<proteinExistence type="inferred from homology"/>
<keyword evidence="4 6" id="KW-0378">Hydrolase</keyword>
<dbReference type="AlphaFoldDB" id="A0A8J2XNH6"/>
<dbReference type="OrthoDB" id="8594221at2"/>
<dbReference type="InterPro" id="IPR033713">
    <property type="entry name" value="NudJ"/>
</dbReference>
<keyword evidence="4" id="KW-0460">Magnesium</keyword>
<dbReference type="InterPro" id="IPR015797">
    <property type="entry name" value="NUDIX_hydrolase-like_dom_sf"/>
</dbReference>
<name>A0A8J2XNH6_9GAMM</name>
<protein>
    <recommendedName>
        <fullName evidence="3 4">Phosphatase NudJ</fullName>
        <ecNumber evidence="4">3.6.1.-</ecNumber>
    </recommendedName>
</protein>
<dbReference type="PANTHER" id="PTHR43222">
    <property type="entry name" value="NUDIX HYDROLASE 23"/>
    <property type="match status" value="1"/>
</dbReference>
<dbReference type="EMBL" id="BMDX01000003">
    <property type="protein sequence ID" value="GGA68625.1"/>
    <property type="molecule type" value="Genomic_DNA"/>
</dbReference>
<dbReference type="SUPFAM" id="SSF55811">
    <property type="entry name" value="Nudix"/>
    <property type="match status" value="1"/>
</dbReference>
<evidence type="ECO:0000256" key="4">
    <source>
        <dbReference type="RuleBase" id="RU364043"/>
    </source>
</evidence>
<organism evidence="6 7">
    <name type="scientific">Neiella marina</name>
    <dbReference type="NCBI Taxonomy" id="508461"/>
    <lineage>
        <taxon>Bacteria</taxon>
        <taxon>Pseudomonadati</taxon>
        <taxon>Pseudomonadota</taxon>
        <taxon>Gammaproteobacteria</taxon>
        <taxon>Alteromonadales</taxon>
        <taxon>Echinimonadaceae</taxon>
        <taxon>Neiella</taxon>
    </lineage>
</organism>
<feature type="domain" description="Nudix hydrolase" evidence="5">
    <location>
        <begin position="1"/>
        <end position="135"/>
    </location>
</feature>
<dbReference type="CDD" id="cd03675">
    <property type="entry name" value="NUDIX_Hydrolase"/>
    <property type="match status" value="1"/>
</dbReference>
<dbReference type="Gene3D" id="3.90.79.10">
    <property type="entry name" value="Nucleoside Triphosphate Pyrophosphohydrolase"/>
    <property type="match status" value="1"/>
</dbReference>
<dbReference type="Proteomes" id="UP000619743">
    <property type="component" value="Unassembled WGS sequence"/>
</dbReference>
<evidence type="ECO:0000256" key="3">
    <source>
        <dbReference type="ARBA" id="ARBA00015552"/>
    </source>
</evidence>
<gene>
    <name evidence="4" type="primary">nudJ</name>
    <name evidence="6" type="ORF">GCM10011369_07850</name>
</gene>
<dbReference type="PROSITE" id="PS51462">
    <property type="entry name" value="NUDIX"/>
    <property type="match status" value="1"/>
</dbReference>
<evidence type="ECO:0000256" key="2">
    <source>
        <dbReference type="ARBA" id="ARBA00011245"/>
    </source>
</evidence>
<comment type="similarity">
    <text evidence="1 4">Belongs to the Nudix hydrolase family. NudJ subfamily.</text>
</comment>
<comment type="cofactor">
    <cofactor evidence="4">
        <name>Mg(2+)</name>
        <dbReference type="ChEBI" id="CHEBI:18420"/>
    </cofactor>
</comment>
<dbReference type="GO" id="GO:0017111">
    <property type="term" value="F:ribonucleoside triphosphate phosphatase activity"/>
    <property type="evidence" value="ECO:0007669"/>
    <property type="project" value="InterPro"/>
</dbReference>
<dbReference type="InterPro" id="IPR000086">
    <property type="entry name" value="NUDIX_hydrolase_dom"/>
</dbReference>
<dbReference type="Pfam" id="PF00293">
    <property type="entry name" value="NUDIX"/>
    <property type="match status" value="1"/>
</dbReference>
<dbReference type="GO" id="GO:0004787">
    <property type="term" value="F:thiamine diphosphate phosphatase activity"/>
    <property type="evidence" value="ECO:0007669"/>
    <property type="project" value="InterPro"/>
</dbReference>